<dbReference type="EMBL" id="AGSI01000012">
    <property type="protein sequence ID" value="EIE21679.1"/>
    <property type="molecule type" value="Genomic_DNA"/>
</dbReference>
<dbReference type="GO" id="GO:0016787">
    <property type="term" value="F:hydrolase activity"/>
    <property type="evidence" value="ECO:0007669"/>
    <property type="project" value="UniProtKB-KW"/>
</dbReference>
<dbReference type="InterPro" id="IPR000073">
    <property type="entry name" value="AB_hydrolase_1"/>
</dbReference>
<dbReference type="PRINTS" id="PR00412">
    <property type="entry name" value="EPOXHYDRLASE"/>
</dbReference>
<gene>
    <name evidence="2" type="ORF">COCSUDRAFT_17513</name>
</gene>
<comment type="caution">
    <text evidence="2">The sequence shown here is derived from an EMBL/GenBank/DDBJ whole genome shotgun (WGS) entry which is preliminary data.</text>
</comment>
<accession>I0YTG0</accession>
<feature type="non-terminal residue" evidence="2">
    <location>
        <position position="1"/>
    </location>
</feature>
<dbReference type="AlphaFoldDB" id="I0YTG0"/>
<keyword evidence="3" id="KW-1185">Reference proteome</keyword>
<dbReference type="PRINTS" id="PR00111">
    <property type="entry name" value="ABHYDROLASE"/>
</dbReference>
<dbReference type="PANTHER" id="PTHR43689">
    <property type="entry name" value="HYDROLASE"/>
    <property type="match status" value="1"/>
</dbReference>
<dbReference type="InterPro" id="IPR000639">
    <property type="entry name" value="Epox_hydrolase-like"/>
</dbReference>
<reference evidence="2 3" key="1">
    <citation type="journal article" date="2012" name="Genome Biol.">
        <title>The genome of the polar eukaryotic microalga coccomyxa subellipsoidea reveals traits of cold adaptation.</title>
        <authorList>
            <person name="Blanc G."/>
            <person name="Agarkova I."/>
            <person name="Grimwood J."/>
            <person name="Kuo A."/>
            <person name="Brueggeman A."/>
            <person name="Dunigan D."/>
            <person name="Gurnon J."/>
            <person name="Ladunga I."/>
            <person name="Lindquist E."/>
            <person name="Lucas S."/>
            <person name="Pangilinan J."/>
            <person name="Proschold T."/>
            <person name="Salamov A."/>
            <person name="Schmutz J."/>
            <person name="Weeks D."/>
            <person name="Yamada T."/>
            <person name="Claverie J.M."/>
            <person name="Grigoriev I."/>
            <person name="Van Etten J."/>
            <person name="Lomsadze A."/>
            <person name="Borodovsky M."/>
        </authorList>
    </citation>
    <scope>NUCLEOTIDE SEQUENCE [LARGE SCALE GENOMIC DNA]</scope>
    <source>
        <strain evidence="2 3">C-169</strain>
    </source>
</reference>
<dbReference type="SUPFAM" id="SSF53474">
    <property type="entry name" value="alpha/beta-Hydrolases"/>
    <property type="match status" value="1"/>
</dbReference>
<evidence type="ECO:0000259" key="1">
    <source>
        <dbReference type="Pfam" id="PF12146"/>
    </source>
</evidence>
<proteinExistence type="predicted"/>
<protein>
    <submittedName>
        <fullName evidence="2">Alpha/beta-hydrolase</fullName>
    </submittedName>
</protein>
<dbReference type="RefSeq" id="XP_005646223.1">
    <property type="nucleotide sequence ID" value="XM_005646166.1"/>
</dbReference>
<dbReference type="InterPro" id="IPR029058">
    <property type="entry name" value="AB_hydrolase_fold"/>
</dbReference>
<name>I0YTG0_COCSC</name>
<dbReference type="GeneID" id="17039663"/>
<dbReference type="Proteomes" id="UP000007264">
    <property type="component" value="Unassembled WGS sequence"/>
</dbReference>
<dbReference type="eggNOG" id="KOG1454">
    <property type="taxonomic scope" value="Eukaryota"/>
</dbReference>
<dbReference type="OrthoDB" id="6431331at2759"/>
<sequence>YPQFVPEQVSEIQEEAALSMIGSIERCRLDVPSLGPVDTAFVEEGSGDFLFYTPIVLLHGFDSSLLEFRRLVPLLREAGASAYAVDLVGWGFSCGKFHENPNLPLGPQQKTDHLYAFWQTKVKRPMVLCGVSLGAAIAVEFALQHPEAVAGLVLSSPQVYVDGIGPMSSMPRVLSYLGVQVLKSVPLRNMANQMAYFDKERLATEDALRIGRLHTFLPGWTNSNIAFMKSGGYAVSKRIPELKQEVLVLWGRNDEIVDCKNADKIAEDLPHSRLTILENCGHCIHLEKSDEMARCLTEFVSQVSSVPAL</sequence>
<dbReference type="InterPro" id="IPR022742">
    <property type="entry name" value="Hydrolase_4"/>
</dbReference>
<evidence type="ECO:0000313" key="3">
    <source>
        <dbReference type="Proteomes" id="UP000007264"/>
    </source>
</evidence>
<dbReference type="PANTHER" id="PTHR43689:SF8">
    <property type="entry name" value="ALPHA_BETA-HYDROLASES SUPERFAMILY PROTEIN"/>
    <property type="match status" value="1"/>
</dbReference>
<organism evidence="2 3">
    <name type="scientific">Coccomyxa subellipsoidea (strain C-169)</name>
    <name type="common">Green microalga</name>
    <dbReference type="NCBI Taxonomy" id="574566"/>
    <lineage>
        <taxon>Eukaryota</taxon>
        <taxon>Viridiplantae</taxon>
        <taxon>Chlorophyta</taxon>
        <taxon>core chlorophytes</taxon>
        <taxon>Trebouxiophyceae</taxon>
        <taxon>Trebouxiophyceae incertae sedis</taxon>
        <taxon>Coccomyxaceae</taxon>
        <taxon>Coccomyxa</taxon>
        <taxon>Coccomyxa subellipsoidea</taxon>
    </lineage>
</organism>
<dbReference type="KEGG" id="csl:COCSUDRAFT_17513"/>
<evidence type="ECO:0000313" key="2">
    <source>
        <dbReference type="EMBL" id="EIE21679.1"/>
    </source>
</evidence>
<feature type="domain" description="Serine aminopeptidase S33" evidence="1">
    <location>
        <begin position="55"/>
        <end position="288"/>
    </location>
</feature>
<dbReference type="Gene3D" id="3.40.50.1820">
    <property type="entry name" value="alpha/beta hydrolase"/>
    <property type="match status" value="1"/>
</dbReference>
<dbReference type="Pfam" id="PF12146">
    <property type="entry name" value="Hydrolase_4"/>
    <property type="match status" value="1"/>
</dbReference>